<organism evidence="1 2">
    <name type="scientific">Sphingobacterium mizutaii</name>
    <dbReference type="NCBI Taxonomy" id="1010"/>
    <lineage>
        <taxon>Bacteria</taxon>
        <taxon>Pseudomonadati</taxon>
        <taxon>Bacteroidota</taxon>
        <taxon>Sphingobacteriia</taxon>
        <taxon>Sphingobacteriales</taxon>
        <taxon>Sphingobacteriaceae</taxon>
        <taxon>Sphingobacterium</taxon>
    </lineage>
</organism>
<accession>A0AAJ4XAH6</accession>
<sequence length="183" mass="21717">MRDIFLNNELWGLTMLGAFQRAYCYKPTTKTLEKRKSEFKSALRLHIDTKILPEYKSEVLESKHIENIVEVLEFSKKYADIFSRGSLNFGISQKLLNLYLKYQWVVGNIERPPHFPVDRIIQERLNIKDIQPWTQFDLTDGKYYYVIAYAKQVLKDKKIPKIELPEAAFESLADLELHLFNRR</sequence>
<protein>
    <submittedName>
        <fullName evidence="1">Uncharacterized protein</fullName>
    </submittedName>
</protein>
<dbReference type="EMBL" id="LT906468">
    <property type="protein sequence ID" value="SNV48860.1"/>
    <property type="molecule type" value="Genomic_DNA"/>
</dbReference>
<dbReference type="RefSeq" id="WP_093095635.1">
    <property type="nucleotide sequence ID" value="NZ_FNGK01000001.1"/>
</dbReference>
<gene>
    <name evidence="1" type="ORF">SAMEA4412673_01632</name>
</gene>
<evidence type="ECO:0000313" key="1">
    <source>
        <dbReference type="EMBL" id="SNV48860.1"/>
    </source>
</evidence>
<proteinExistence type="predicted"/>
<evidence type="ECO:0000313" key="2">
    <source>
        <dbReference type="Proteomes" id="UP000215355"/>
    </source>
</evidence>
<dbReference type="AlphaFoldDB" id="A0AAJ4XAH6"/>
<dbReference type="Proteomes" id="UP000215355">
    <property type="component" value="Chromosome 1"/>
</dbReference>
<reference evidence="1 2" key="1">
    <citation type="submission" date="2017-06" db="EMBL/GenBank/DDBJ databases">
        <authorList>
            <consortium name="Pathogen Informatics"/>
        </authorList>
    </citation>
    <scope>NUCLEOTIDE SEQUENCE [LARGE SCALE GENOMIC DNA]</scope>
    <source>
        <strain evidence="1 2">NCTC12149</strain>
    </source>
</reference>
<name>A0AAJ4XAH6_9SPHI</name>
<dbReference type="KEGG" id="smiz:4412673_01632"/>